<dbReference type="Pfam" id="PF01899">
    <property type="entry name" value="MNHE"/>
    <property type="match status" value="1"/>
</dbReference>
<dbReference type="GO" id="GO:0005886">
    <property type="term" value="C:plasma membrane"/>
    <property type="evidence" value="ECO:0007669"/>
    <property type="project" value="UniProtKB-SubCell"/>
</dbReference>
<dbReference type="RefSeq" id="WP_108622028.1">
    <property type="nucleotide sequence ID" value="NZ_CP028901.1"/>
</dbReference>
<comment type="similarity">
    <text evidence="2">Belongs to the CPA3 antiporters (TC 2.A.63) subunit E family.</text>
</comment>
<dbReference type="InterPro" id="IPR002758">
    <property type="entry name" value="Cation_antiport_E"/>
</dbReference>
<dbReference type="PANTHER" id="PTHR34584:SF1">
    <property type="entry name" value="NA(+)_H(+) ANTIPORTER SUBUNIT E1"/>
    <property type="match status" value="1"/>
</dbReference>
<dbReference type="EMBL" id="CP028901">
    <property type="protein sequence ID" value="AWB34612.1"/>
    <property type="molecule type" value="Genomic_DNA"/>
</dbReference>
<dbReference type="PANTHER" id="PTHR34584">
    <property type="entry name" value="NA(+)/H(+) ANTIPORTER SUBUNIT E1"/>
    <property type="match status" value="1"/>
</dbReference>
<keyword evidence="3" id="KW-1003">Cell membrane</keyword>
<accession>A0A2R4XLE4</accession>
<dbReference type="OrthoDB" id="9807187at2"/>
<comment type="subcellular location">
    <subcellularLocation>
        <location evidence="1">Cell membrane</location>
        <topology evidence="1">Multi-pass membrane protein</topology>
    </subcellularLocation>
</comment>
<dbReference type="PIRSF" id="PIRSF019239">
    <property type="entry name" value="MrpE"/>
    <property type="match status" value="1"/>
</dbReference>
<sequence length="160" mass="17518">MRKFVLLFALAILWLLWSGVYSPLMIFLGLCSCLLTVWLVGRLETIDHESVPSHLGLGVITYWAWLLKEIVVSSIQVSRIILSPSMPISPGIVKVKSKSRGSVGWVLFGNSITLTPGTVTIDIDEKGELTVHGITQDTAEGVLTGDMNDRVANLQARGDR</sequence>
<name>A0A2R4XLE4_9BURK</name>
<protein>
    <submittedName>
        <fullName evidence="7">Cation transporter</fullName>
    </submittedName>
</protein>
<evidence type="ECO:0000256" key="1">
    <source>
        <dbReference type="ARBA" id="ARBA00004651"/>
    </source>
</evidence>
<dbReference type="AlphaFoldDB" id="A0A2R4XLE4"/>
<evidence type="ECO:0000256" key="4">
    <source>
        <dbReference type="ARBA" id="ARBA00022692"/>
    </source>
</evidence>
<organism evidence="7 8">
    <name type="scientific">Orrella marina</name>
    <dbReference type="NCBI Taxonomy" id="2163011"/>
    <lineage>
        <taxon>Bacteria</taxon>
        <taxon>Pseudomonadati</taxon>
        <taxon>Pseudomonadota</taxon>
        <taxon>Betaproteobacteria</taxon>
        <taxon>Burkholderiales</taxon>
        <taxon>Alcaligenaceae</taxon>
        <taxon>Orrella</taxon>
    </lineage>
</organism>
<evidence type="ECO:0000313" key="7">
    <source>
        <dbReference type="EMBL" id="AWB34612.1"/>
    </source>
</evidence>
<reference evidence="7 8" key="1">
    <citation type="submission" date="2018-04" db="EMBL/GenBank/DDBJ databases">
        <title>Bordetella sp. HZ20 isolated from seawater.</title>
        <authorList>
            <person name="Sun C."/>
        </authorList>
    </citation>
    <scope>NUCLEOTIDE SEQUENCE [LARGE SCALE GENOMIC DNA]</scope>
    <source>
        <strain evidence="7 8">HZ20</strain>
    </source>
</reference>
<keyword evidence="6" id="KW-0472">Membrane</keyword>
<dbReference type="GO" id="GO:0008324">
    <property type="term" value="F:monoatomic cation transmembrane transporter activity"/>
    <property type="evidence" value="ECO:0007669"/>
    <property type="project" value="InterPro"/>
</dbReference>
<evidence type="ECO:0000256" key="3">
    <source>
        <dbReference type="ARBA" id="ARBA00022475"/>
    </source>
</evidence>
<evidence type="ECO:0000256" key="5">
    <source>
        <dbReference type="ARBA" id="ARBA00022989"/>
    </source>
</evidence>
<proteinExistence type="inferred from homology"/>
<gene>
    <name evidence="7" type="ORF">DBV39_13820</name>
</gene>
<dbReference type="Proteomes" id="UP000244571">
    <property type="component" value="Chromosome"/>
</dbReference>
<dbReference type="PROSITE" id="PS51257">
    <property type="entry name" value="PROKAR_LIPOPROTEIN"/>
    <property type="match status" value="1"/>
</dbReference>
<keyword evidence="4" id="KW-0812">Transmembrane</keyword>
<evidence type="ECO:0000256" key="2">
    <source>
        <dbReference type="ARBA" id="ARBA00006228"/>
    </source>
</evidence>
<keyword evidence="5" id="KW-1133">Transmembrane helix</keyword>
<keyword evidence="8" id="KW-1185">Reference proteome</keyword>
<evidence type="ECO:0000256" key="6">
    <source>
        <dbReference type="ARBA" id="ARBA00023136"/>
    </source>
</evidence>
<evidence type="ECO:0000313" key="8">
    <source>
        <dbReference type="Proteomes" id="UP000244571"/>
    </source>
</evidence>
<dbReference type="KEGG" id="boz:DBV39_13820"/>